<dbReference type="EMBL" id="ASGP02000001">
    <property type="protein sequence ID" value="KAH9526283.1"/>
    <property type="molecule type" value="Genomic_DNA"/>
</dbReference>
<proteinExistence type="predicted"/>
<keyword evidence="2" id="KW-1185">Reference proteome</keyword>
<sequence>MFNYILSIKSSNADGDDFECTGMSIICPLLLSISIRSLRLDVLEILELRIRDSMMAFSNCRLASSIRSICVCICCSRLIENDFSERYKSINFSNRTSNFGDEDSIRLFSSSSLFSKKLTILSISSCSLCSHSLFSFRIESSNSFNIFDSYEYYSFLYDV</sequence>
<comment type="caution">
    <text evidence="1">The sequence shown here is derived from an EMBL/GenBank/DDBJ whole genome shotgun (WGS) entry which is preliminary data.</text>
</comment>
<accession>A0A922L8L1</accession>
<reference evidence="1" key="2">
    <citation type="journal article" date="2022" name="Res Sq">
        <title>Comparative Genomics Reveals Insights into the Divergent Evolution of Astigmatic Mites and Household Pest Adaptations.</title>
        <authorList>
            <person name="Xiong Q."/>
            <person name="Wan A.T.-Y."/>
            <person name="Liu X.-Y."/>
            <person name="Fung C.S.-H."/>
            <person name="Xiao X."/>
            <person name="Malainual N."/>
            <person name="Hou J."/>
            <person name="Wang L."/>
            <person name="Wang M."/>
            <person name="Yang K."/>
            <person name="Cui Y."/>
            <person name="Leung E."/>
            <person name="Nong W."/>
            <person name="Shin S.-K."/>
            <person name="Au S."/>
            <person name="Jeong K.Y."/>
            <person name="Chew F.T."/>
            <person name="Hui J."/>
            <person name="Leung T.F."/>
            <person name="Tungtrongchitr A."/>
            <person name="Zhong N."/>
            <person name="Liu Z."/>
            <person name="Tsui S."/>
        </authorList>
    </citation>
    <scope>NUCLEOTIDE SEQUENCE</scope>
    <source>
        <strain evidence="1">Derf</strain>
        <tissue evidence="1">Whole organism</tissue>
    </source>
</reference>
<gene>
    <name evidence="1" type="ORF">DERF_000383</name>
</gene>
<organism evidence="1 2">
    <name type="scientific">Dermatophagoides farinae</name>
    <name type="common">American house dust mite</name>
    <dbReference type="NCBI Taxonomy" id="6954"/>
    <lineage>
        <taxon>Eukaryota</taxon>
        <taxon>Metazoa</taxon>
        <taxon>Ecdysozoa</taxon>
        <taxon>Arthropoda</taxon>
        <taxon>Chelicerata</taxon>
        <taxon>Arachnida</taxon>
        <taxon>Acari</taxon>
        <taxon>Acariformes</taxon>
        <taxon>Sarcoptiformes</taxon>
        <taxon>Astigmata</taxon>
        <taxon>Psoroptidia</taxon>
        <taxon>Analgoidea</taxon>
        <taxon>Pyroglyphidae</taxon>
        <taxon>Dermatophagoidinae</taxon>
        <taxon>Dermatophagoides</taxon>
    </lineage>
</organism>
<protein>
    <submittedName>
        <fullName evidence="1">Uncharacterized protein</fullName>
    </submittedName>
</protein>
<dbReference type="Proteomes" id="UP000790347">
    <property type="component" value="Unassembled WGS sequence"/>
</dbReference>
<reference evidence="1" key="1">
    <citation type="submission" date="2013-05" db="EMBL/GenBank/DDBJ databases">
        <authorList>
            <person name="Yim A.K.Y."/>
            <person name="Chan T.F."/>
            <person name="Ji K.M."/>
            <person name="Liu X.Y."/>
            <person name="Zhou J.W."/>
            <person name="Li R.Q."/>
            <person name="Yang K.Y."/>
            <person name="Li J."/>
            <person name="Li M."/>
            <person name="Law P.T.W."/>
            <person name="Wu Y.L."/>
            <person name="Cai Z.L."/>
            <person name="Qin H."/>
            <person name="Bao Y."/>
            <person name="Leung R.K.K."/>
            <person name="Ng P.K.S."/>
            <person name="Zou J."/>
            <person name="Zhong X.J."/>
            <person name="Ran P.X."/>
            <person name="Zhong N.S."/>
            <person name="Liu Z.G."/>
            <person name="Tsui S.K.W."/>
        </authorList>
    </citation>
    <scope>NUCLEOTIDE SEQUENCE</scope>
    <source>
        <strain evidence="1">Derf</strain>
        <tissue evidence="1">Whole organism</tissue>
    </source>
</reference>
<dbReference type="AlphaFoldDB" id="A0A922L8L1"/>
<name>A0A922L8L1_DERFA</name>
<evidence type="ECO:0000313" key="2">
    <source>
        <dbReference type="Proteomes" id="UP000790347"/>
    </source>
</evidence>
<evidence type="ECO:0000313" key="1">
    <source>
        <dbReference type="EMBL" id="KAH9526283.1"/>
    </source>
</evidence>